<evidence type="ECO:0000313" key="2">
    <source>
        <dbReference type="EMBL" id="ESQ28693.1"/>
    </source>
</evidence>
<dbReference type="AlphaFoldDB" id="V4KN12"/>
<dbReference type="Proteomes" id="UP000030689">
    <property type="component" value="Unassembled WGS sequence"/>
</dbReference>
<keyword evidence="3" id="KW-1185">Reference proteome</keyword>
<feature type="domain" description="FBD" evidence="1">
    <location>
        <begin position="18"/>
        <end position="88"/>
    </location>
</feature>
<name>V4KN12_EUTSA</name>
<protein>
    <recommendedName>
        <fullName evidence="1">FBD domain-containing protein</fullName>
    </recommendedName>
</protein>
<evidence type="ECO:0000259" key="1">
    <source>
        <dbReference type="SMART" id="SM00579"/>
    </source>
</evidence>
<dbReference type="Pfam" id="PF08387">
    <property type="entry name" value="FBD"/>
    <property type="match status" value="1"/>
</dbReference>
<evidence type="ECO:0000313" key="3">
    <source>
        <dbReference type="Proteomes" id="UP000030689"/>
    </source>
</evidence>
<dbReference type="OMA" id="KCFLEIF"/>
<dbReference type="EMBL" id="KI517953">
    <property type="protein sequence ID" value="ESQ28693.1"/>
    <property type="molecule type" value="Genomic_DNA"/>
</dbReference>
<gene>
    <name evidence="2" type="ORF">EUTSA_v10019535mg</name>
</gene>
<dbReference type="SMART" id="SM00579">
    <property type="entry name" value="FBD"/>
    <property type="match status" value="1"/>
</dbReference>
<organism evidence="2 3">
    <name type="scientific">Eutrema salsugineum</name>
    <name type="common">Saltwater cress</name>
    <name type="synonym">Sisymbrium salsugineum</name>
    <dbReference type="NCBI Taxonomy" id="72664"/>
    <lineage>
        <taxon>Eukaryota</taxon>
        <taxon>Viridiplantae</taxon>
        <taxon>Streptophyta</taxon>
        <taxon>Embryophyta</taxon>
        <taxon>Tracheophyta</taxon>
        <taxon>Spermatophyta</taxon>
        <taxon>Magnoliopsida</taxon>
        <taxon>eudicotyledons</taxon>
        <taxon>Gunneridae</taxon>
        <taxon>Pentapetalae</taxon>
        <taxon>rosids</taxon>
        <taxon>malvids</taxon>
        <taxon>Brassicales</taxon>
        <taxon>Brassicaceae</taxon>
        <taxon>Eutremeae</taxon>
        <taxon>Eutrema</taxon>
    </lineage>
</organism>
<sequence length="88" mass="10180">MNHDEDSEQWTQPSTVPECMLSSLRIFSWSLYFGTPAERDFAVYILENAPLLETATISSKKWFVRKLKMIKELSLSSRASTTCRLVFN</sequence>
<reference evidence="2 3" key="1">
    <citation type="journal article" date="2013" name="Front. Plant Sci.">
        <title>The Reference Genome of the Halophytic Plant Eutrema salsugineum.</title>
        <authorList>
            <person name="Yang R."/>
            <person name="Jarvis D.E."/>
            <person name="Chen H."/>
            <person name="Beilstein M.A."/>
            <person name="Grimwood J."/>
            <person name="Jenkins J."/>
            <person name="Shu S."/>
            <person name="Prochnik S."/>
            <person name="Xin M."/>
            <person name="Ma C."/>
            <person name="Schmutz J."/>
            <person name="Wing R.A."/>
            <person name="Mitchell-Olds T."/>
            <person name="Schumaker K.S."/>
            <person name="Wang X."/>
        </authorList>
    </citation>
    <scope>NUCLEOTIDE SEQUENCE [LARGE SCALE GENOMIC DNA]</scope>
</reference>
<dbReference type="InterPro" id="IPR006566">
    <property type="entry name" value="FBD"/>
</dbReference>
<dbReference type="KEGG" id="eus:EUTSA_v10019535mg"/>
<accession>V4KN12</accession>
<dbReference type="Gramene" id="ESQ28693">
    <property type="protein sequence ID" value="ESQ28693"/>
    <property type="gene ID" value="EUTSA_v10019535mg"/>
</dbReference>
<proteinExistence type="predicted"/>